<organism evidence="1 2">
    <name type="scientific">Methylorubrum populi</name>
    <dbReference type="NCBI Taxonomy" id="223967"/>
    <lineage>
        <taxon>Bacteria</taxon>
        <taxon>Pseudomonadati</taxon>
        <taxon>Pseudomonadota</taxon>
        <taxon>Alphaproteobacteria</taxon>
        <taxon>Hyphomicrobiales</taxon>
        <taxon>Methylobacteriaceae</taxon>
        <taxon>Methylorubrum</taxon>
    </lineage>
</organism>
<accession>A0A833MZD9</accession>
<dbReference type="GO" id="GO:0003723">
    <property type="term" value="F:RNA binding"/>
    <property type="evidence" value="ECO:0007669"/>
    <property type="project" value="InterPro"/>
</dbReference>
<dbReference type="Proteomes" id="UP000469949">
    <property type="component" value="Unassembled WGS sequence"/>
</dbReference>
<dbReference type="Pfam" id="PF09907">
    <property type="entry name" value="HigB_toxin"/>
    <property type="match status" value="1"/>
</dbReference>
<dbReference type="EMBL" id="WEKV01000010">
    <property type="protein sequence ID" value="KAB7785276.1"/>
    <property type="molecule type" value="Genomic_DNA"/>
</dbReference>
<dbReference type="AlphaFoldDB" id="A0A833MZD9"/>
<comment type="caution">
    <text evidence="1">The sequence shown here is derived from an EMBL/GenBank/DDBJ whole genome shotgun (WGS) entry which is preliminary data.</text>
</comment>
<protein>
    <submittedName>
        <fullName evidence="1">Putative membrane protein</fullName>
    </submittedName>
</protein>
<dbReference type="GO" id="GO:0004519">
    <property type="term" value="F:endonuclease activity"/>
    <property type="evidence" value="ECO:0007669"/>
    <property type="project" value="InterPro"/>
</dbReference>
<proteinExistence type="predicted"/>
<evidence type="ECO:0000313" key="2">
    <source>
        <dbReference type="Proteomes" id="UP000469949"/>
    </source>
</evidence>
<sequence length="104" mass="12147">MLVAIMQIVAKRTLRLFWDAHPRSRSGLSDWYTRVSAANWSGPENIRAEFGKGVDFVGDHRVIFDIRRNEFRLIVHVSYRYKRVLIKFVGAHAEYDRINPETVG</sequence>
<reference evidence="1 2" key="1">
    <citation type="submission" date="2019-10" db="EMBL/GenBank/DDBJ databases">
        <title>Draft Genome Sequence of the Caffeine Degrading Methylotroph Methylorubrum populi PINKEL.</title>
        <authorList>
            <person name="Dawson S.C."/>
            <person name="Zhang X."/>
            <person name="Wright M.E."/>
            <person name="Sharma G."/>
            <person name="Langner J.T."/>
            <person name="Ditty J.L."/>
            <person name="Subuyuj G.A."/>
        </authorList>
    </citation>
    <scope>NUCLEOTIDE SEQUENCE [LARGE SCALE GENOMIC DNA]</scope>
    <source>
        <strain evidence="1 2">Pinkel</strain>
    </source>
</reference>
<name>A0A833MZD9_9HYPH</name>
<dbReference type="GO" id="GO:0110001">
    <property type="term" value="C:toxin-antitoxin complex"/>
    <property type="evidence" value="ECO:0007669"/>
    <property type="project" value="InterPro"/>
</dbReference>
<evidence type="ECO:0000313" key="1">
    <source>
        <dbReference type="EMBL" id="KAB7785276.1"/>
    </source>
</evidence>
<dbReference type="InterPro" id="IPR018669">
    <property type="entry name" value="Toxin_HigB"/>
</dbReference>
<gene>
    <name evidence="1" type="ORF">F8B43_3309</name>
</gene>